<gene>
    <name evidence="4" type="ORF">Q8W34_03210</name>
</gene>
<dbReference type="NCBIfam" id="TIGR00254">
    <property type="entry name" value="GGDEF"/>
    <property type="match status" value="1"/>
</dbReference>
<accession>A0ABT9FA59</accession>
<dbReference type="SMART" id="SM00267">
    <property type="entry name" value="GGDEF"/>
    <property type="match status" value="1"/>
</dbReference>
<dbReference type="InterPro" id="IPR052155">
    <property type="entry name" value="Biofilm_reg_signaling"/>
</dbReference>
<proteinExistence type="predicted"/>
<dbReference type="InterPro" id="IPR043128">
    <property type="entry name" value="Rev_trsase/Diguanyl_cyclase"/>
</dbReference>
<dbReference type="InterPro" id="IPR035919">
    <property type="entry name" value="EAL_sf"/>
</dbReference>
<dbReference type="PROSITE" id="PS51257">
    <property type="entry name" value="PROKAR_LIPOPROTEIN"/>
    <property type="match status" value="1"/>
</dbReference>
<dbReference type="InterPro" id="IPR029787">
    <property type="entry name" value="Nucleotide_cyclase"/>
</dbReference>
<name>A0ABT9FA59_9GAMM</name>
<dbReference type="PANTHER" id="PTHR44757">
    <property type="entry name" value="DIGUANYLATE CYCLASE DGCP"/>
    <property type="match status" value="1"/>
</dbReference>
<sequence>MHRSSLIKENLNDTVRLLYENAYSGLLVSLFASACIAFSFNKGGLLSYNDKLVWWLIMLLALGIRFLDIRLFLKTNKTATQLDLLKFSTGVIITAIIWCSYALYFHTSFAPLEATSIIIILSALGGGSANVLSAHKLTCFAYAFILLFPYALVLIMSEDYYENVLGFLGIGYGSITLLTLNKASAFTQQAIHLKNQNSDLLERMELRVDARTKEIMHLSNSDSLTQLLNRNAFLNDAKKRIKHYPDPPFALFFIDLDGFKNINDVMGHKVGDNVLRRTAKRISDVCAHNQQKCRWGGDEFLILSDFVCKENTYDFAKEIIDAITQDHPETEHGARVGATIGIALYPEHGRDLDALILNADMAMYHQKRMNRGQISFFSESLRSELERKRLLSEELLTALINNCFSLVYQPIIDSKTHDIYAIEALIRWQLKGENIPPDEFIPIAEQYGLISKIGFWVLETACQQALTFQKLTPDLSVSINVSVMQLKEIEFASKVKSILADLNFPAHKLHLEVTESVFANDKHTFLYVVKSLQELGVRISIDDFGTGYSSLSSMLDVGVDIVKVDKSFVQDEDERGLSIVNAVVQMASSLNFNVIAEGVETPLQCKKLTQLGVTHLQGYYFSRPLTSSALIEYLNNKKAS</sequence>
<protein>
    <submittedName>
        <fullName evidence="4">EAL domain-containing protein</fullName>
    </submittedName>
</protein>
<dbReference type="RefSeq" id="WP_008127901.1">
    <property type="nucleotide sequence ID" value="NZ_JAUYVT010000002.1"/>
</dbReference>
<evidence type="ECO:0000256" key="1">
    <source>
        <dbReference type="SAM" id="Phobius"/>
    </source>
</evidence>
<dbReference type="SUPFAM" id="SSF141868">
    <property type="entry name" value="EAL domain-like"/>
    <property type="match status" value="1"/>
</dbReference>
<dbReference type="CDD" id="cd01949">
    <property type="entry name" value="GGDEF"/>
    <property type="match status" value="1"/>
</dbReference>
<dbReference type="Gene3D" id="3.20.20.450">
    <property type="entry name" value="EAL domain"/>
    <property type="match status" value="1"/>
</dbReference>
<dbReference type="PANTHER" id="PTHR44757:SF2">
    <property type="entry name" value="BIOFILM ARCHITECTURE MAINTENANCE PROTEIN MBAA"/>
    <property type="match status" value="1"/>
</dbReference>
<evidence type="ECO:0000259" key="2">
    <source>
        <dbReference type="PROSITE" id="PS50883"/>
    </source>
</evidence>
<dbReference type="InterPro" id="IPR000160">
    <property type="entry name" value="GGDEF_dom"/>
</dbReference>
<feature type="transmembrane region" description="Helical" evidence="1">
    <location>
        <begin position="110"/>
        <end position="132"/>
    </location>
</feature>
<comment type="caution">
    <text evidence="4">The sequence shown here is derived from an EMBL/GenBank/DDBJ whole genome shotgun (WGS) entry which is preliminary data.</text>
</comment>
<dbReference type="PROSITE" id="PS50887">
    <property type="entry name" value="GGDEF"/>
    <property type="match status" value="1"/>
</dbReference>
<evidence type="ECO:0000313" key="4">
    <source>
        <dbReference type="EMBL" id="MDP2563621.1"/>
    </source>
</evidence>
<dbReference type="InterPro" id="IPR001633">
    <property type="entry name" value="EAL_dom"/>
</dbReference>
<feature type="domain" description="EAL" evidence="2">
    <location>
        <begin position="388"/>
        <end position="638"/>
    </location>
</feature>
<feature type="transmembrane region" description="Helical" evidence="1">
    <location>
        <begin position="21"/>
        <end position="40"/>
    </location>
</feature>
<organism evidence="4 5">
    <name type="scientific">Pseudoalteromonas marina</name>
    <dbReference type="NCBI Taxonomy" id="267375"/>
    <lineage>
        <taxon>Bacteria</taxon>
        <taxon>Pseudomonadati</taxon>
        <taxon>Pseudomonadota</taxon>
        <taxon>Gammaproteobacteria</taxon>
        <taxon>Alteromonadales</taxon>
        <taxon>Pseudoalteromonadaceae</taxon>
        <taxon>Pseudoalteromonas</taxon>
    </lineage>
</organism>
<feature type="transmembrane region" description="Helical" evidence="1">
    <location>
        <begin position="139"/>
        <end position="157"/>
    </location>
</feature>
<feature type="transmembrane region" description="Helical" evidence="1">
    <location>
        <begin position="52"/>
        <end position="72"/>
    </location>
</feature>
<reference evidence="4" key="1">
    <citation type="submission" date="2023-07" db="EMBL/GenBank/DDBJ databases">
        <title>Genome content predicts the carbon catabolic preferences of heterotrophic bacteria.</title>
        <authorList>
            <person name="Gralka M."/>
        </authorList>
    </citation>
    <scope>NUCLEOTIDE SEQUENCE</scope>
    <source>
        <strain evidence="4">4G09</strain>
    </source>
</reference>
<dbReference type="CDD" id="cd01948">
    <property type="entry name" value="EAL"/>
    <property type="match status" value="1"/>
</dbReference>
<keyword evidence="5" id="KW-1185">Reference proteome</keyword>
<feature type="transmembrane region" description="Helical" evidence="1">
    <location>
        <begin position="84"/>
        <end position="104"/>
    </location>
</feature>
<dbReference type="Pfam" id="PF00990">
    <property type="entry name" value="GGDEF"/>
    <property type="match status" value="1"/>
</dbReference>
<dbReference type="EMBL" id="JAUYVT010000002">
    <property type="protein sequence ID" value="MDP2563621.1"/>
    <property type="molecule type" value="Genomic_DNA"/>
</dbReference>
<evidence type="ECO:0000313" key="5">
    <source>
        <dbReference type="Proteomes" id="UP001177212"/>
    </source>
</evidence>
<keyword evidence="1" id="KW-0812">Transmembrane</keyword>
<dbReference type="Proteomes" id="UP001177212">
    <property type="component" value="Unassembled WGS sequence"/>
</dbReference>
<dbReference type="Gene3D" id="3.30.70.270">
    <property type="match status" value="1"/>
</dbReference>
<dbReference type="SMART" id="SM00052">
    <property type="entry name" value="EAL"/>
    <property type="match status" value="1"/>
</dbReference>
<dbReference type="Pfam" id="PF00563">
    <property type="entry name" value="EAL"/>
    <property type="match status" value="1"/>
</dbReference>
<evidence type="ECO:0000259" key="3">
    <source>
        <dbReference type="PROSITE" id="PS50887"/>
    </source>
</evidence>
<keyword evidence="1" id="KW-1133">Transmembrane helix</keyword>
<keyword evidence="1" id="KW-0472">Membrane</keyword>
<dbReference type="SUPFAM" id="SSF55073">
    <property type="entry name" value="Nucleotide cyclase"/>
    <property type="match status" value="1"/>
</dbReference>
<dbReference type="PROSITE" id="PS50883">
    <property type="entry name" value="EAL"/>
    <property type="match status" value="1"/>
</dbReference>
<feature type="domain" description="GGDEF" evidence="3">
    <location>
        <begin position="247"/>
        <end position="379"/>
    </location>
</feature>